<organism evidence="6 7">
    <name type="scientific">Rhizoctonia solani</name>
    <dbReference type="NCBI Taxonomy" id="456999"/>
    <lineage>
        <taxon>Eukaryota</taxon>
        <taxon>Fungi</taxon>
        <taxon>Dikarya</taxon>
        <taxon>Basidiomycota</taxon>
        <taxon>Agaricomycotina</taxon>
        <taxon>Agaricomycetes</taxon>
        <taxon>Cantharellales</taxon>
        <taxon>Ceratobasidiaceae</taxon>
        <taxon>Rhizoctonia</taxon>
    </lineage>
</organism>
<reference evidence="6" key="1">
    <citation type="submission" date="2021-01" db="EMBL/GenBank/DDBJ databases">
        <authorList>
            <person name="Kaushik A."/>
        </authorList>
    </citation>
    <scope>NUCLEOTIDE SEQUENCE</scope>
    <source>
        <strain evidence="6">AG3-T5</strain>
    </source>
</reference>
<dbReference type="Gene3D" id="1.10.472.80">
    <property type="entry name" value="Ypt/Rab-GAP domain of gyp1p, domain 3"/>
    <property type="match status" value="1"/>
</dbReference>
<dbReference type="SUPFAM" id="SSF47923">
    <property type="entry name" value="Ypt/Rab-GAP domain of gyp1p"/>
    <property type="match status" value="2"/>
</dbReference>
<gene>
    <name evidence="6" type="ORF">RDB_LOCUS153874</name>
</gene>
<feature type="domain" description="Rab-GAP TBC" evidence="5">
    <location>
        <begin position="307"/>
        <end position="514"/>
    </location>
</feature>
<dbReference type="PANTHER" id="PTHR11502">
    <property type="entry name" value="40S RIBOSOMAL PROTEIN S6"/>
    <property type="match status" value="1"/>
</dbReference>
<dbReference type="InterPro" id="IPR000195">
    <property type="entry name" value="Rab-GAP-TBC_dom"/>
</dbReference>
<evidence type="ECO:0000313" key="7">
    <source>
        <dbReference type="Proteomes" id="UP000663841"/>
    </source>
</evidence>
<dbReference type="GO" id="GO:0003735">
    <property type="term" value="F:structural constituent of ribosome"/>
    <property type="evidence" value="ECO:0007669"/>
    <property type="project" value="InterPro"/>
</dbReference>
<dbReference type="EMBL" id="CAJMWW010000280">
    <property type="protein sequence ID" value="CAE6462094.1"/>
    <property type="molecule type" value="Genomic_DNA"/>
</dbReference>
<name>A0A8H3BQW4_9AGAM</name>
<evidence type="ECO:0000256" key="1">
    <source>
        <dbReference type="ARBA" id="ARBA00009312"/>
    </source>
</evidence>
<evidence type="ECO:0000259" key="5">
    <source>
        <dbReference type="PROSITE" id="PS50086"/>
    </source>
</evidence>
<dbReference type="GO" id="GO:0006412">
    <property type="term" value="P:translation"/>
    <property type="evidence" value="ECO:0007669"/>
    <property type="project" value="InterPro"/>
</dbReference>
<feature type="compositionally biased region" description="Polar residues" evidence="4">
    <location>
        <begin position="563"/>
        <end position="591"/>
    </location>
</feature>
<evidence type="ECO:0000256" key="2">
    <source>
        <dbReference type="ARBA" id="ARBA00022980"/>
    </source>
</evidence>
<proteinExistence type="inferred from homology"/>
<accession>A0A8H3BQW4</accession>
<feature type="compositionally biased region" description="Basic and acidic residues" evidence="4">
    <location>
        <begin position="331"/>
        <end position="340"/>
    </location>
</feature>
<evidence type="ECO:0000256" key="3">
    <source>
        <dbReference type="ARBA" id="ARBA00023274"/>
    </source>
</evidence>
<protein>
    <recommendedName>
        <fullName evidence="5">Rab-GAP TBC domain-containing protein</fullName>
    </recommendedName>
</protein>
<feature type="region of interest" description="Disordered" evidence="4">
    <location>
        <begin position="731"/>
        <end position="750"/>
    </location>
</feature>
<sequence length="804" mass="90591">MKLNIANPATGEQKTIDFDEERRYRVFYEKRIAQEVPGDSLGDEFKGYVFRITGGNDKQGFPMKQGILLPYRVRLLLSDGHSCYRARRTGERKRKSVRGCIVGPDIAVLSLVIVKQGDAPLPGLTENVLPKRLGPKRATKIRKFFNLGKEDDVRKFVVRREVHRKKNPDAKPYFKAPKIQRLVTPLRLQRRRHLRAIKRKRIESAKEQKTEFDELVAKRVAEKKQKIAKASHKKAAATTATATTTAHNMTLEKTLSQDPFPRGAYDEKHPMEDSNQPRTRATRNRLVREAAEKGDLYLLRELSRQPGGFQDARSAAWPFLLHVRCTPEEMHELKEEESGHDGQSSPTPPRSPHRDERQVGLDTNRAFVHYPVESQQHKEKRKKQLTELILDVLQRHPQLSYFQGYHDILSTLQLTLHPSLEKDEKAWHLLRECALKITLHRARDAMGVGLEPLTGQLRILRRLIRLADPALAILIEDASPLPYWAISPLMTLYTHDLPTLALAQRVMDWVLARPPDAVIYLVAAFVLQKKAEIQKLIDDGDDGMMHAYLSSLPELEADELPDPSSTHDQPSSPHAPSELSTTNLDSPTYGLSSSKESWVHSSVSSVEPPPYAEESPVELQAQDTAKSVDPPVVRVMPAPPSPASSLSSLPPQIPSVDHRDGPTIPLSQVLQEADHLRTKYPISHAKLRLEETLGPHSMLRTWSDDPDEIIGDDTAEEYVLATDQIVYPDMDDDVFEPYPPPSSDKPSNTRLARLPKLNMALTLGLPMVAVMFAVASNSPTTRAHLKQGTAFAWNFAEVGFGYML</sequence>
<dbReference type="InterPro" id="IPR001377">
    <property type="entry name" value="Ribosomal_eS6"/>
</dbReference>
<keyword evidence="2" id="KW-0689">Ribosomal protein</keyword>
<dbReference type="InterPro" id="IPR035969">
    <property type="entry name" value="Rab-GAP_TBC_sf"/>
</dbReference>
<dbReference type="AlphaFoldDB" id="A0A8H3BQW4"/>
<dbReference type="PROSITE" id="PS50086">
    <property type="entry name" value="TBC_RABGAP"/>
    <property type="match status" value="1"/>
</dbReference>
<feature type="compositionally biased region" description="Low complexity" evidence="4">
    <location>
        <begin position="592"/>
        <end position="618"/>
    </location>
</feature>
<feature type="region of interest" description="Disordered" evidence="4">
    <location>
        <begin position="256"/>
        <end position="285"/>
    </location>
</feature>
<comment type="similarity">
    <text evidence="1">Belongs to the eukaryotic ribosomal protein eS6 family.</text>
</comment>
<evidence type="ECO:0000256" key="4">
    <source>
        <dbReference type="SAM" id="MobiDB-lite"/>
    </source>
</evidence>
<evidence type="ECO:0000313" key="6">
    <source>
        <dbReference type="EMBL" id="CAE6462094.1"/>
    </source>
</evidence>
<dbReference type="SMART" id="SM01405">
    <property type="entry name" value="Ribosomal_S6e"/>
    <property type="match status" value="1"/>
</dbReference>
<dbReference type="GO" id="GO:1990904">
    <property type="term" value="C:ribonucleoprotein complex"/>
    <property type="evidence" value="ECO:0007669"/>
    <property type="project" value="UniProtKB-KW"/>
</dbReference>
<dbReference type="Pfam" id="PF01092">
    <property type="entry name" value="Ribosomal_S6e"/>
    <property type="match status" value="1"/>
</dbReference>
<dbReference type="Gene3D" id="1.20.5.2650">
    <property type="match status" value="1"/>
</dbReference>
<dbReference type="Gene3D" id="1.10.8.1310">
    <property type="match status" value="1"/>
</dbReference>
<comment type="caution">
    <text evidence="6">The sequence shown here is derived from an EMBL/GenBank/DDBJ whole genome shotgun (WGS) entry which is preliminary data.</text>
</comment>
<dbReference type="Pfam" id="PF00566">
    <property type="entry name" value="RabGAP-TBC"/>
    <property type="match status" value="1"/>
</dbReference>
<dbReference type="Proteomes" id="UP000663841">
    <property type="component" value="Unassembled WGS sequence"/>
</dbReference>
<dbReference type="PROSITE" id="PS00578">
    <property type="entry name" value="RIBOSOMAL_S6E"/>
    <property type="match status" value="1"/>
</dbReference>
<feature type="region of interest" description="Disordered" evidence="4">
    <location>
        <begin position="331"/>
        <end position="357"/>
    </location>
</feature>
<dbReference type="SMART" id="SM00164">
    <property type="entry name" value="TBC"/>
    <property type="match status" value="1"/>
</dbReference>
<dbReference type="InterPro" id="IPR018282">
    <property type="entry name" value="Ribosomal_eS6_CS"/>
</dbReference>
<keyword evidence="3" id="KW-0687">Ribonucleoprotein</keyword>
<feature type="region of interest" description="Disordered" evidence="4">
    <location>
        <begin position="557"/>
        <end position="663"/>
    </location>
</feature>
<dbReference type="GO" id="GO:0005840">
    <property type="term" value="C:ribosome"/>
    <property type="evidence" value="ECO:0007669"/>
    <property type="project" value="UniProtKB-KW"/>
</dbReference>